<dbReference type="AlphaFoldDB" id="A0A2I7N386"/>
<dbReference type="Proteomes" id="UP000236655">
    <property type="component" value="Chromosome"/>
</dbReference>
<protein>
    <submittedName>
        <fullName evidence="1">Uncharacterized protein</fullName>
    </submittedName>
</protein>
<dbReference type="EMBL" id="CP024847">
    <property type="protein sequence ID" value="AUR50918.1"/>
    <property type="molecule type" value="Genomic_DNA"/>
</dbReference>
<evidence type="ECO:0000313" key="2">
    <source>
        <dbReference type="Proteomes" id="UP000236655"/>
    </source>
</evidence>
<accession>A0A2I7N386</accession>
<dbReference type="KEGG" id="nba:CUN60_00900"/>
<reference evidence="2" key="1">
    <citation type="submission" date="2017-11" db="EMBL/GenBank/DDBJ databases">
        <authorList>
            <person name="Chan K.G."/>
            <person name="Lee L.S."/>
        </authorList>
    </citation>
    <scope>NUCLEOTIDE SEQUENCE [LARGE SCALE GENOMIC DNA]</scope>
    <source>
        <strain evidence="2">DSM 100970</strain>
    </source>
</reference>
<name>A0A2I7N386_9NEIS</name>
<keyword evidence="2" id="KW-1185">Reference proteome</keyword>
<gene>
    <name evidence="1" type="ORF">CUN60_00900</name>
</gene>
<sequence length="226" mass="25537">MVISIIAGCSKDTDNSATPNTTNLKVNGSSTPITLKLTIAPRIFKGINGDFTNVSFSIQEKPWHRFINGKLECTLNSDSSVICSTKDDLQRLIGSKTYRIIIFSQKNQAIDKSNDEIACDYFVYNPKQTPNLKITPTSSGECLIWQLKNDTGFSEEEIRTRVRHILNDSDLPENYDLALTLYNLYKSYDSEYDWRQALNKLTELIKTNKPLPPANKSKIQGSARVF</sequence>
<proteinExistence type="predicted"/>
<organism evidence="1 2">
    <name type="scientific">Aquella oligotrophica</name>
    <dbReference type="NCBI Taxonomy" id="2067065"/>
    <lineage>
        <taxon>Bacteria</taxon>
        <taxon>Pseudomonadati</taxon>
        <taxon>Pseudomonadota</taxon>
        <taxon>Betaproteobacteria</taxon>
        <taxon>Neisseriales</taxon>
        <taxon>Neisseriaceae</taxon>
        <taxon>Aquella</taxon>
    </lineage>
</organism>
<dbReference type="RefSeq" id="WP_102950218.1">
    <property type="nucleotide sequence ID" value="NZ_CP024847.1"/>
</dbReference>
<evidence type="ECO:0000313" key="1">
    <source>
        <dbReference type="EMBL" id="AUR50918.1"/>
    </source>
</evidence>